<evidence type="ECO:0000256" key="1">
    <source>
        <dbReference type="ARBA" id="ARBA00012494"/>
    </source>
</evidence>
<dbReference type="SUPFAM" id="SSF56672">
    <property type="entry name" value="DNA/RNA polymerases"/>
    <property type="match status" value="1"/>
</dbReference>
<keyword evidence="2" id="KW-0808">Transferase</keyword>
<dbReference type="EC" id="2.7.7.48" evidence="1"/>
<dbReference type="GO" id="GO:0039694">
    <property type="term" value="P:viral RNA genome replication"/>
    <property type="evidence" value="ECO:0007669"/>
    <property type="project" value="InterPro"/>
</dbReference>
<keyword evidence="3" id="KW-0548">Nucleotidyltransferase</keyword>
<reference evidence="8" key="1">
    <citation type="journal article" date="2016" name="Nature">
        <title>Redefining the invertebrate RNA virosphere.</title>
        <authorList>
            <person name="Shi M."/>
            <person name="Lin X.D."/>
            <person name="Tian J.H."/>
            <person name="Chen L.J."/>
            <person name="Chen X."/>
            <person name="Li C.X."/>
            <person name="Qin X.C."/>
            <person name="Li J."/>
            <person name="Cao J.P."/>
            <person name="Eden J.S."/>
            <person name="Buchmann J."/>
            <person name="Wang W."/>
            <person name="Xu J."/>
            <person name="Holmes E.C."/>
            <person name="Zhang Y.Z."/>
        </authorList>
    </citation>
    <scope>NUCLEOTIDE SEQUENCE</scope>
    <source>
        <strain evidence="8">QTM24152</strain>
    </source>
</reference>
<organism evidence="8">
    <name type="scientific">Hubei partiti-like virus 39</name>
    <dbReference type="NCBI Taxonomy" id="1923046"/>
    <lineage>
        <taxon>Viruses</taxon>
        <taxon>Riboviria</taxon>
    </lineage>
</organism>
<feature type="domain" description="RdRp catalytic" evidence="6">
    <location>
        <begin position="213"/>
        <end position="342"/>
    </location>
</feature>
<feature type="domain" description="RdRp catalytic" evidence="7">
    <location>
        <begin position="204"/>
        <end position="363"/>
    </location>
</feature>
<keyword evidence="4" id="KW-0547">Nucleotide-binding</keyword>
<evidence type="ECO:0000256" key="4">
    <source>
        <dbReference type="ARBA" id="ARBA00022741"/>
    </source>
</evidence>
<evidence type="ECO:0000313" key="8">
    <source>
        <dbReference type="EMBL" id="APG78233.1"/>
    </source>
</evidence>
<dbReference type="Gene3D" id="3.30.70.270">
    <property type="match status" value="1"/>
</dbReference>
<protein>
    <recommendedName>
        <fullName evidence="1">RNA-directed RNA polymerase</fullName>
        <ecNumber evidence="1">2.7.7.48</ecNumber>
    </recommendedName>
</protein>
<dbReference type="GO" id="GO:0003723">
    <property type="term" value="F:RNA binding"/>
    <property type="evidence" value="ECO:0007669"/>
    <property type="project" value="InterPro"/>
</dbReference>
<dbReference type="PROSITE" id="PS50507">
    <property type="entry name" value="RDRP_SSRNA_POS"/>
    <property type="match status" value="1"/>
</dbReference>
<dbReference type="GO" id="GO:0003968">
    <property type="term" value="F:RNA-directed RNA polymerase activity"/>
    <property type="evidence" value="ECO:0007669"/>
    <property type="project" value="UniProtKB-EC"/>
</dbReference>
<dbReference type="PROSITE" id="PS50522">
    <property type="entry name" value="RDRP_PHAGE"/>
    <property type="match status" value="1"/>
</dbReference>
<accession>A0A1L3KLJ7</accession>
<dbReference type="InterPro" id="IPR007096">
    <property type="entry name" value="RNA-dir_Rpol_cat_phage"/>
</dbReference>
<proteinExistence type="predicted"/>
<dbReference type="InterPro" id="IPR007094">
    <property type="entry name" value="RNA-dir_pol_PSvirus"/>
</dbReference>
<dbReference type="InterPro" id="IPR001205">
    <property type="entry name" value="RNA-dir_pol_C"/>
</dbReference>
<sequence length="472" mass="54396">MIRLPSRHGFGQRHSNNPLPTPYLKELWPLTSLQRSPVTLSGIRKDLLQFGLNKHSACNDYYMRFSINLTTNAFCKEQTKLLHLNDVFRRKDLAIWKSSPGLPWTTYGFRNKGEIRDSPESINQVRWFWHRIKHFEKINPPDCCAFVRSHLVEYGETKMRAVWGYPATITFGEAVFALPLIDLFQKGNSPIAYGYETAVGGMIKLRRELGIYKYYAALDFKSFDKTVPAWLIDVAFDILSLNLDFVHYQDRGITSVKSMMVMYDYIKNYFINTPVRLCTGERYRKSAGLASGSYFTQLVGSVINHIIMTYVSLRLTGSQPLYLRVLGDDSIMATVSKLDLDDVASILEELGMELNLKKSISTTNIENLTFLGYEMNGGLPSRPYDKWIAALLFPERNDRSWDDVASRALGLLYACATVDDRFDALCRTLIRIEHFDLYISRDMQRFLRLVGVYQIEKEPPDRLIFLRRLGVI</sequence>
<dbReference type="EMBL" id="KX884120">
    <property type="protein sequence ID" value="APG78233.1"/>
    <property type="molecule type" value="Genomic_RNA"/>
</dbReference>
<dbReference type="InterPro" id="IPR043502">
    <property type="entry name" value="DNA/RNA_pol_sf"/>
</dbReference>
<keyword evidence="5" id="KW-0693">Viral RNA replication</keyword>
<name>A0A1L3KLJ7_9VIRU</name>
<evidence type="ECO:0000259" key="6">
    <source>
        <dbReference type="PROSITE" id="PS50507"/>
    </source>
</evidence>
<evidence type="ECO:0000256" key="5">
    <source>
        <dbReference type="ARBA" id="ARBA00022953"/>
    </source>
</evidence>
<dbReference type="GO" id="GO:0000166">
    <property type="term" value="F:nucleotide binding"/>
    <property type="evidence" value="ECO:0007669"/>
    <property type="project" value="UniProtKB-KW"/>
</dbReference>
<evidence type="ECO:0000256" key="3">
    <source>
        <dbReference type="ARBA" id="ARBA00022695"/>
    </source>
</evidence>
<dbReference type="InterPro" id="IPR043128">
    <property type="entry name" value="Rev_trsase/Diguanyl_cyclase"/>
</dbReference>
<evidence type="ECO:0000259" key="7">
    <source>
        <dbReference type="PROSITE" id="PS50522"/>
    </source>
</evidence>
<evidence type="ECO:0000256" key="2">
    <source>
        <dbReference type="ARBA" id="ARBA00022679"/>
    </source>
</evidence>
<dbReference type="Pfam" id="PF00680">
    <property type="entry name" value="RdRP_1"/>
    <property type="match status" value="1"/>
</dbReference>
<dbReference type="GO" id="GO:0006351">
    <property type="term" value="P:DNA-templated transcription"/>
    <property type="evidence" value="ECO:0007669"/>
    <property type="project" value="InterPro"/>
</dbReference>